<proteinExistence type="predicted"/>
<organism evidence="1 2">
    <name type="scientific">Alicyclobacillus mengziensis</name>
    <dbReference type="NCBI Taxonomy" id="2931921"/>
    <lineage>
        <taxon>Bacteria</taxon>
        <taxon>Bacillati</taxon>
        <taxon>Bacillota</taxon>
        <taxon>Bacilli</taxon>
        <taxon>Bacillales</taxon>
        <taxon>Alicyclobacillaceae</taxon>
        <taxon>Alicyclobacillus</taxon>
    </lineage>
</organism>
<keyword evidence="2" id="KW-1185">Reference proteome</keyword>
<dbReference type="RefSeq" id="WP_206657795.1">
    <property type="nucleotide sequence ID" value="NZ_CP071182.1"/>
</dbReference>
<protein>
    <submittedName>
        <fullName evidence="1">Uncharacterized protein</fullName>
    </submittedName>
</protein>
<name>A0A9X7W147_9BACL</name>
<evidence type="ECO:0000313" key="2">
    <source>
        <dbReference type="Proteomes" id="UP000663505"/>
    </source>
</evidence>
<reference evidence="1 2" key="1">
    <citation type="submission" date="2021-02" db="EMBL/GenBank/DDBJ databases">
        <title>Alicyclobacillus curvatus sp. nov. and Alicyclobacillus mengziensis sp. nov., two acidophilic bacteria isolated from acid mine drainage.</title>
        <authorList>
            <person name="Huang Y."/>
        </authorList>
    </citation>
    <scope>NUCLEOTIDE SEQUENCE [LARGE SCALE GENOMIC DNA]</scope>
    <source>
        <strain evidence="1 2">S30H14</strain>
    </source>
</reference>
<dbReference type="KEGG" id="afx:JZ786_05580"/>
<accession>A0A9X7W147</accession>
<dbReference type="Proteomes" id="UP000663505">
    <property type="component" value="Chromosome"/>
</dbReference>
<dbReference type="AlphaFoldDB" id="A0A9X7W147"/>
<evidence type="ECO:0000313" key="1">
    <source>
        <dbReference type="EMBL" id="QSO48460.1"/>
    </source>
</evidence>
<dbReference type="EMBL" id="CP071182">
    <property type="protein sequence ID" value="QSO48460.1"/>
    <property type="molecule type" value="Genomic_DNA"/>
</dbReference>
<sequence>MSEHYPLRGHFPPRYVYETVKEAEQLPSRYINLINEKRYDEALSLLSPQLRRAYSGPAGEQALHNIQHMRLIKLVDITPIKPVVRYLPRHYAIKTYGAIIDTQVYDPKPFATCPGAIGIQVNKFEVIKYTPESPWFIDGQSGVPPATAKRWGLDIGKNDFDFCRRYSEGSQGNRADGTEVNVG</sequence>
<gene>
    <name evidence="1" type="ORF">JZ786_05580</name>
</gene>